<dbReference type="InterPro" id="IPR017871">
    <property type="entry name" value="ABC_transporter-like_CS"/>
</dbReference>
<dbReference type="SMART" id="SM00382">
    <property type="entry name" value="AAA"/>
    <property type="match status" value="1"/>
</dbReference>
<name>A0ABP7HFZ4_9PSEU</name>
<sequence>MTVLLSAEGLHRSFRLPRRSLFGPRGERHAVRDVSLSVEAGRHLGIVGESGAGKSTLLRLLLALDRPDSGAVHYRGRPVEGGRLTWFREAVQVVLQDPMSSLDPRSVVRDIVAEPLECLRVPGDHDERVAEVLTDVGLEPDAAWRYPHEFSGGQRQRIAIARALAPRPEVLVGDEPFSALDASVRAQVIALVRDLATRFGLTLVLVSHDLGVVRQLCDEVIVLRDGAVAERGDTADVLQAPRHPYTRALLAAVPRLPEEVP</sequence>
<evidence type="ECO:0000259" key="5">
    <source>
        <dbReference type="PROSITE" id="PS50893"/>
    </source>
</evidence>
<dbReference type="PROSITE" id="PS00211">
    <property type="entry name" value="ABC_TRANSPORTER_1"/>
    <property type="match status" value="1"/>
</dbReference>
<dbReference type="RefSeq" id="WP_027929249.1">
    <property type="nucleotide sequence ID" value="NZ_BAABCM010000001.1"/>
</dbReference>
<evidence type="ECO:0000313" key="7">
    <source>
        <dbReference type="Proteomes" id="UP001501624"/>
    </source>
</evidence>
<proteinExistence type="inferred from homology"/>
<dbReference type="EMBL" id="BAABCM010000001">
    <property type="protein sequence ID" value="GAA3791856.1"/>
    <property type="molecule type" value="Genomic_DNA"/>
</dbReference>
<dbReference type="InterPro" id="IPR013563">
    <property type="entry name" value="Oligopep_ABC_C"/>
</dbReference>
<dbReference type="InterPro" id="IPR003439">
    <property type="entry name" value="ABC_transporter-like_ATP-bd"/>
</dbReference>
<evidence type="ECO:0000313" key="6">
    <source>
        <dbReference type="EMBL" id="GAA3791856.1"/>
    </source>
</evidence>
<protein>
    <submittedName>
        <fullName evidence="6">ABC transporter ATP-binding protein</fullName>
    </submittedName>
</protein>
<dbReference type="PROSITE" id="PS50893">
    <property type="entry name" value="ABC_TRANSPORTER_2"/>
    <property type="match status" value="1"/>
</dbReference>
<feature type="domain" description="ABC transporter" evidence="5">
    <location>
        <begin position="5"/>
        <end position="250"/>
    </location>
</feature>
<accession>A0ABP7HFZ4</accession>
<dbReference type="InterPro" id="IPR050319">
    <property type="entry name" value="ABC_transp_ATP-bind"/>
</dbReference>
<evidence type="ECO:0000256" key="3">
    <source>
        <dbReference type="ARBA" id="ARBA00022741"/>
    </source>
</evidence>
<evidence type="ECO:0000256" key="2">
    <source>
        <dbReference type="ARBA" id="ARBA00022448"/>
    </source>
</evidence>
<reference evidence="7" key="1">
    <citation type="journal article" date="2019" name="Int. J. Syst. Evol. Microbiol.">
        <title>The Global Catalogue of Microorganisms (GCM) 10K type strain sequencing project: providing services to taxonomists for standard genome sequencing and annotation.</title>
        <authorList>
            <consortium name="The Broad Institute Genomics Platform"/>
            <consortium name="The Broad Institute Genome Sequencing Center for Infectious Disease"/>
            <person name="Wu L."/>
            <person name="Ma J."/>
        </authorList>
    </citation>
    <scope>NUCLEOTIDE SEQUENCE [LARGE SCALE GENOMIC DNA]</scope>
    <source>
        <strain evidence="7">JCM 17017</strain>
    </source>
</reference>
<comment type="similarity">
    <text evidence="1">Belongs to the ABC transporter superfamily.</text>
</comment>
<dbReference type="InterPro" id="IPR027417">
    <property type="entry name" value="P-loop_NTPase"/>
</dbReference>
<dbReference type="GO" id="GO:0005524">
    <property type="term" value="F:ATP binding"/>
    <property type="evidence" value="ECO:0007669"/>
    <property type="project" value="UniProtKB-KW"/>
</dbReference>
<dbReference type="SUPFAM" id="SSF52540">
    <property type="entry name" value="P-loop containing nucleoside triphosphate hydrolases"/>
    <property type="match status" value="1"/>
</dbReference>
<gene>
    <name evidence="6" type="ORF">GCM10022380_05620</name>
</gene>
<dbReference type="InterPro" id="IPR003593">
    <property type="entry name" value="AAA+_ATPase"/>
</dbReference>
<comment type="caution">
    <text evidence="6">The sequence shown here is derived from an EMBL/GenBank/DDBJ whole genome shotgun (WGS) entry which is preliminary data.</text>
</comment>
<dbReference type="Pfam" id="PF00005">
    <property type="entry name" value="ABC_tran"/>
    <property type="match status" value="1"/>
</dbReference>
<keyword evidence="3" id="KW-0547">Nucleotide-binding</keyword>
<dbReference type="PANTHER" id="PTHR43776:SF7">
    <property type="entry name" value="D,D-DIPEPTIDE TRANSPORT ATP-BINDING PROTEIN DDPF-RELATED"/>
    <property type="match status" value="1"/>
</dbReference>
<dbReference type="Pfam" id="PF08352">
    <property type="entry name" value="oligo_HPY"/>
    <property type="match status" value="1"/>
</dbReference>
<dbReference type="PANTHER" id="PTHR43776">
    <property type="entry name" value="TRANSPORT ATP-BINDING PROTEIN"/>
    <property type="match status" value="1"/>
</dbReference>
<keyword evidence="2" id="KW-0813">Transport</keyword>
<dbReference type="CDD" id="cd03257">
    <property type="entry name" value="ABC_NikE_OppD_transporters"/>
    <property type="match status" value="1"/>
</dbReference>
<dbReference type="Gene3D" id="3.40.50.300">
    <property type="entry name" value="P-loop containing nucleotide triphosphate hydrolases"/>
    <property type="match status" value="1"/>
</dbReference>
<keyword evidence="4 6" id="KW-0067">ATP-binding</keyword>
<keyword evidence="7" id="KW-1185">Reference proteome</keyword>
<dbReference type="Proteomes" id="UP001501624">
    <property type="component" value="Unassembled WGS sequence"/>
</dbReference>
<evidence type="ECO:0000256" key="1">
    <source>
        <dbReference type="ARBA" id="ARBA00005417"/>
    </source>
</evidence>
<evidence type="ECO:0000256" key="4">
    <source>
        <dbReference type="ARBA" id="ARBA00022840"/>
    </source>
</evidence>
<organism evidence="6 7">
    <name type="scientific">Amycolatopsis tucumanensis</name>
    <dbReference type="NCBI Taxonomy" id="401106"/>
    <lineage>
        <taxon>Bacteria</taxon>
        <taxon>Bacillati</taxon>
        <taxon>Actinomycetota</taxon>
        <taxon>Actinomycetes</taxon>
        <taxon>Pseudonocardiales</taxon>
        <taxon>Pseudonocardiaceae</taxon>
        <taxon>Amycolatopsis</taxon>
    </lineage>
</organism>